<gene>
    <name evidence="1" type="ORF">BWD14_03815</name>
</gene>
<dbReference type="EMBL" id="MTSU01000002">
    <property type="protein sequence ID" value="ONF94391.1"/>
    <property type="molecule type" value="Genomic_DNA"/>
</dbReference>
<dbReference type="AlphaFoldDB" id="A0AB73MBY4"/>
<comment type="caution">
    <text evidence="1">The sequence shown here is derived from an EMBL/GenBank/DDBJ whole genome shotgun (WGS) entry which is preliminary data.</text>
</comment>
<evidence type="ECO:0000313" key="1">
    <source>
        <dbReference type="EMBL" id="ONF94391.1"/>
    </source>
</evidence>
<name>A0AB73MBY4_9LEPT</name>
<sequence length="61" mass="7511">MKQYKFEELKLSMRLEDNTTSIDEIGRDMVKLEILRTKHLLLKYYVKKRNWSEGNNNWQYA</sequence>
<proteinExistence type="predicted"/>
<reference evidence="1 2" key="1">
    <citation type="submission" date="2017-01" db="EMBL/GenBank/DDBJ databases">
        <title>Comparative genomic analysis of Brazilian Leptospira santarosai.</title>
        <authorList>
            <person name="Moreno L.Z."/>
            <person name="Miraglia F."/>
            <person name="Kremer F.S."/>
            <person name="Eslabao M.R."/>
            <person name="Lilenbaum W."/>
            <person name="Dellagostin O.A."/>
            <person name="Moreno A.M."/>
        </authorList>
    </citation>
    <scope>NUCLEOTIDE SEQUENCE [LARGE SCALE GENOMIC DNA]</scope>
    <source>
        <strain evidence="1 2">M52/8-19</strain>
    </source>
</reference>
<evidence type="ECO:0000313" key="2">
    <source>
        <dbReference type="Proteomes" id="UP000189337"/>
    </source>
</evidence>
<dbReference type="RefSeq" id="WP_016754055.1">
    <property type="nucleotide sequence ID" value="NZ_CP028370.1"/>
</dbReference>
<protein>
    <submittedName>
        <fullName evidence="1">Uncharacterized protein</fullName>
    </submittedName>
</protein>
<organism evidence="1 2">
    <name type="scientific">Leptospira santarosai</name>
    <dbReference type="NCBI Taxonomy" id="28183"/>
    <lineage>
        <taxon>Bacteria</taxon>
        <taxon>Pseudomonadati</taxon>
        <taxon>Spirochaetota</taxon>
        <taxon>Spirochaetia</taxon>
        <taxon>Leptospirales</taxon>
        <taxon>Leptospiraceae</taxon>
        <taxon>Leptospira</taxon>
    </lineage>
</organism>
<dbReference type="Proteomes" id="UP000189337">
    <property type="component" value="Unassembled WGS sequence"/>
</dbReference>
<accession>A0AB73MBY4</accession>